<protein>
    <submittedName>
        <fullName evidence="4">Retrovirus-related pol polyprotein from transposon TNT 1-94</fullName>
    </submittedName>
</protein>
<evidence type="ECO:0000259" key="3">
    <source>
        <dbReference type="Pfam" id="PF07727"/>
    </source>
</evidence>
<reference evidence="4" key="1">
    <citation type="journal article" date="2022" name="Int. J. Mol. Sci.">
        <title>Draft Genome of Tanacetum Coccineum: Genomic Comparison of Closely Related Tanacetum-Family Plants.</title>
        <authorList>
            <person name="Yamashiro T."/>
            <person name="Shiraishi A."/>
            <person name="Nakayama K."/>
            <person name="Satake H."/>
        </authorList>
    </citation>
    <scope>NUCLEOTIDE SEQUENCE</scope>
</reference>
<feature type="domain" description="Reverse transcriptase Ty1/copia-type" evidence="3">
    <location>
        <begin position="865"/>
        <end position="995"/>
    </location>
</feature>
<keyword evidence="5" id="KW-1185">Reference proteome</keyword>
<evidence type="ECO:0000256" key="2">
    <source>
        <dbReference type="SAM" id="MobiDB-lite"/>
    </source>
</evidence>
<evidence type="ECO:0000313" key="5">
    <source>
        <dbReference type="Proteomes" id="UP001151760"/>
    </source>
</evidence>
<dbReference type="Pfam" id="PF07727">
    <property type="entry name" value="RVT_2"/>
    <property type="match status" value="1"/>
</dbReference>
<proteinExistence type="predicted"/>
<feature type="coiled-coil region" evidence="1">
    <location>
        <begin position="310"/>
        <end position="344"/>
    </location>
</feature>
<reference evidence="4" key="2">
    <citation type="submission" date="2022-01" db="EMBL/GenBank/DDBJ databases">
        <authorList>
            <person name="Yamashiro T."/>
            <person name="Shiraishi A."/>
            <person name="Satake H."/>
            <person name="Nakayama K."/>
        </authorList>
    </citation>
    <scope>NUCLEOTIDE SEQUENCE</scope>
</reference>
<dbReference type="Proteomes" id="UP001151760">
    <property type="component" value="Unassembled WGS sequence"/>
</dbReference>
<feature type="region of interest" description="Disordered" evidence="2">
    <location>
        <begin position="397"/>
        <end position="416"/>
    </location>
</feature>
<dbReference type="SUPFAM" id="SSF56672">
    <property type="entry name" value="DNA/RNA polymerases"/>
    <property type="match status" value="1"/>
</dbReference>
<name>A0ABQ5CEA6_9ASTR</name>
<accession>A0ABQ5CEA6</accession>
<evidence type="ECO:0000256" key="1">
    <source>
        <dbReference type="SAM" id="Coils"/>
    </source>
</evidence>
<comment type="caution">
    <text evidence="4">The sequence shown here is derived from an EMBL/GenBank/DDBJ whole genome shotgun (WGS) entry which is preliminary data.</text>
</comment>
<dbReference type="EMBL" id="BQNB010014171">
    <property type="protein sequence ID" value="GJT24892.1"/>
    <property type="molecule type" value="Genomic_DNA"/>
</dbReference>
<keyword evidence="1" id="KW-0175">Coiled coil</keyword>
<dbReference type="InterPro" id="IPR043502">
    <property type="entry name" value="DNA/RNA_pol_sf"/>
</dbReference>
<dbReference type="InterPro" id="IPR013103">
    <property type="entry name" value="RVT_2"/>
</dbReference>
<sequence length="1038" mass="116683">MKSFRLLQSHLQVLSYNDLKINGCFERAFATLFGQDVQTFTGIMLLNLDNRKETYKDEFQEISRAARREWCIGVLCAGVTLCDTADPDVTRPLSPLSDQTESNETSNGVVSIYSSRTYLTHAVDADIRPVDDQVPFAEVQLTAQHNVLANEQQHTDQSEPRYDTYLLEMVDSNTTPDSTNMCHRGGEIDQDAEQYQVKIPLLKAELVKSKEMIEKETYNELSRRFLLLEKHCISLEISIQHKEESFQSNKPCKNQDSPEFCEFFEINDLKAQLQAKTTLICNLKNQIKSVKEASNEAKVKHEIDVLETINIELESSVAKLLAENEKLNKENKHLKQTYKELYDSIKKTRIQTKDHNDSLIAQVNSKTVENADLKAQIQEKVFANVALKNELRKLKGNSVDTKNSQEESYGSNDMAHNHYLEEARKKTQERNRNSKPSVMHTTSLQNTTNGSKPNPRSNNQISRSLPVSKSSCGMSQMVNSRAKVQSPKTRNNNKPVEPKSHTQKPGRQIAIGQRFSPTKSSAVHEKPNTPRSCLRWIPTGRIFKLAGLRWIPTGKMFTDSTTKVDSEPPNGSNDDITNPYECNQTLNVSAGTLNLSAVQASVLNVNKMTSVHISSGLALQRQMASADISSGPAPQRKERSTLQCALSFKEEKSSYLRAVLSTTSISSHARSIRASGSTARTQPYAPPTNKELEMLFQPMFDEYFNPPGIRQDPIPNVAQDPVIPTGPSVSISIDLDAPSGSHISSSLDHHSFSVHHGVAGEQYAKVNPFAVADPEPFVNVFAQTITLKLHHLGKSPYLNLTNPLYLMNISENRPIPILLITLLGIPLDQYPLGNSLLRMLCGVSTIPYCPKSNQKTSNLQLLKTELVPPPDSAMIIALKWIYKVKLDEYGDVLKNKARLVAKGFRQEEGLDFEESFAPVARLEAIRIFIANAASKNMTVYQMDVKTAFLNGELKEEVYVHQPEGFVDPERPHHVYRLKKALYGLKQAPRAWYDTLLNGSNGSLVSERHRHGTNSIRRRRSCRLSGHSQKYIWQCLVPW</sequence>
<feature type="compositionally biased region" description="Polar residues" evidence="2">
    <location>
        <begin position="434"/>
        <end position="494"/>
    </location>
</feature>
<feature type="region of interest" description="Disordered" evidence="2">
    <location>
        <begin position="424"/>
        <end position="507"/>
    </location>
</feature>
<feature type="compositionally biased region" description="Polar residues" evidence="2">
    <location>
        <begin position="398"/>
        <end position="411"/>
    </location>
</feature>
<evidence type="ECO:0000313" key="4">
    <source>
        <dbReference type="EMBL" id="GJT24892.1"/>
    </source>
</evidence>
<gene>
    <name evidence="4" type="ORF">Tco_0894829</name>
</gene>
<organism evidence="4 5">
    <name type="scientific">Tanacetum coccineum</name>
    <dbReference type="NCBI Taxonomy" id="301880"/>
    <lineage>
        <taxon>Eukaryota</taxon>
        <taxon>Viridiplantae</taxon>
        <taxon>Streptophyta</taxon>
        <taxon>Embryophyta</taxon>
        <taxon>Tracheophyta</taxon>
        <taxon>Spermatophyta</taxon>
        <taxon>Magnoliopsida</taxon>
        <taxon>eudicotyledons</taxon>
        <taxon>Gunneridae</taxon>
        <taxon>Pentapetalae</taxon>
        <taxon>asterids</taxon>
        <taxon>campanulids</taxon>
        <taxon>Asterales</taxon>
        <taxon>Asteraceae</taxon>
        <taxon>Asteroideae</taxon>
        <taxon>Anthemideae</taxon>
        <taxon>Anthemidinae</taxon>
        <taxon>Tanacetum</taxon>
    </lineage>
</organism>